<evidence type="ECO:0000313" key="1">
    <source>
        <dbReference type="EMBL" id="AGC71856.1"/>
    </source>
</evidence>
<organism evidence="1">
    <name type="scientific">uncultured bacterium A1Q1_fos_2140</name>
    <dbReference type="NCBI Taxonomy" id="1256565"/>
    <lineage>
        <taxon>Bacteria</taxon>
        <taxon>environmental samples</taxon>
    </lineage>
</organism>
<dbReference type="InterPro" id="IPR011250">
    <property type="entry name" value="OMP/PagP_B-barrel"/>
</dbReference>
<dbReference type="EMBL" id="JX649885">
    <property type="protein sequence ID" value="AGC71856.1"/>
    <property type="molecule type" value="Genomic_DNA"/>
</dbReference>
<protein>
    <recommendedName>
        <fullName evidence="2">Outer membrane protein beta-barrel domain-containing protein</fullName>
    </recommendedName>
</protein>
<accession>L7VWX4</accession>
<evidence type="ECO:0008006" key="2">
    <source>
        <dbReference type="Google" id="ProtNLM"/>
    </source>
</evidence>
<dbReference type="SUPFAM" id="SSF56925">
    <property type="entry name" value="OMPA-like"/>
    <property type="match status" value="1"/>
</dbReference>
<proteinExistence type="predicted"/>
<sequence length="233" mass="25489">MRVSLVLIVKDKDFLNMRKIILVNLLLLSYAYPVFSGTMGDAGLKPHPILYVGGYGGYGTVSGGYKNDGNVAQERFTLGVHIKQYRQWMLGSEVGIQSGNTMRLATSSSVLDPATDLIPQAILKPLVDFLFTVKGQIQPDKPLYYILKGGIAYRQLQLEDRTSTYGDGLSNLAGEFQAGVGMNITEHVQINVFYQGIYSSKNAGVYLDSAGNTPVSHIPTQQAGFLGVEYSFF</sequence>
<dbReference type="AlphaFoldDB" id="L7VWX4"/>
<reference evidence="1" key="1">
    <citation type="submission" date="2012-09" db="EMBL/GenBank/DDBJ databases">
        <title>Metagenomic Characterization of a Microbial Community in Wastewater Detects High Levels of Antibiotic Resistance.</title>
        <authorList>
            <person name="Abrams M."/>
            <person name="Caldwell A."/>
            <person name="Vandaei E."/>
            <person name="Lee W."/>
            <person name="Perrott J."/>
            <person name="Khan S.Y."/>
            <person name="Ta J."/>
            <person name="Romero D."/>
            <person name="Nguyen V."/>
            <person name="Pourmand N."/>
            <person name="Ouverney C.C."/>
        </authorList>
    </citation>
    <scope>NUCLEOTIDE SEQUENCE</scope>
</reference>
<name>L7VWX4_9BACT</name>